<sequence length="235" mass="26549">MARNKMRIRISEPDLDAKFHPRLATFELLYVRRSIGEPILHLSQREARHSLHRRTIKPDAFCLPGNRREGREGIRKYCSIVCGNGLICFNNSYLIQMLSRSVTRICCCPDNPTTPHSRTSHSCGTISSDSRHISIFLGLSPRDHELSPTISPETLFLVSEDHEVCATSIVLSPPPMKPQTSYETGRIKKDGSSVHFFTDHQMPMQLDSRNAGKYAINTTSLRNAYDGTKQVKPNL</sequence>
<keyword evidence="2" id="KW-1185">Reference proteome</keyword>
<dbReference type="Proteomes" id="UP001412067">
    <property type="component" value="Unassembled WGS sequence"/>
</dbReference>
<comment type="caution">
    <text evidence="1">The sequence shown here is derived from an EMBL/GenBank/DDBJ whole genome shotgun (WGS) entry which is preliminary data.</text>
</comment>
<accession>A0ABR2M768</accession>
<evidence type="ECO:0000313" key="1">
    <source>
        <dbReference type="EMBL" id="KAK8960042.1"/>
    </source>
</evidence>
<organism evidence="1 2">
    <name type="scientific">Platanthera guangdongensis</name>
    <dbReference type="NCBI Taxonomy" id="2320717"/>
    <lineage>
        <taxon>Eukaryota</taxon>
        <taxon>Viridiplantae</taxon>
        <taxon>Streptophyta</taxon>
        <taxon>Embryophyta</taxon>
        <taxon>Tracheophyta</taxon>
        <taxon>Spermatophyta</taxon>
        <taxon>Magnoliopsida</taxon>
        <taxon>Liliopsida</taxon>
        <taxon>Asparagales</taxon>
        <taxon>Orchidaceae</taxon>
        <taxon>Orchidoideae</taxon>
        <taxon>Orchideae</taxon>
        <taxon>Orchidinae</taxon>
        <taxon>Platanthera</taxon>
    </lineage>
</organism>
<proteinExistence type="predicted"/>
<name>A0ABR2M768_9ASPA</name>
<protein>
    <submittedName>
        <fullName evidence="1">Uncharacterized protein</fullName>
    </submittedName>
</protein>
<gene>
    <name evidence="1" type="ORF">KSP40_PGU017153</name>
</gene>
<evidence type="ECO:0000313" key="2">
    <source>
        <dbReference type="Proteomes" id="UP001412067"/>
    </source>
</evidence>
<reference evidence="1 2" key="1">
    <citation type="journal article" date="2022" name="Nat. Plants">
        <title>Genomes of leafy and leafless Platanthera orchids illuminate the evolution of mycoheterotrophy.</title>
        <authorList>
            <person name="Li M.H."/>
            <person name="Liu K.W."/>
            <person name="Li Z."/>
            <person name="Lu H.C."/>
            <person name="Ye Q.L."/>
            <person name="Zhang D."/>
            <person name="Wang J.Y."/>
            <person name="Li Y.F."/>
            <person name="Zhong Z.M."/>
            <person name="Liu X."/>
            <person name="Yu X."/>
            <person name="Liu D.K."/>
            <person name="Tu X.D."/>
            <person name="Liu B."/>
            <person name="Hao Y."/>
            <person name="Liao X.Y."/>
            <person name="Jiang Y.T."/>
            <person name="Sun W.H."/>
            <person name="Chen J."/>
            <person name="Chen Y.Q."/>
            <person name="Ai Y."/>
            <person name="Zhai J.W."/>
            <person name="Wu S.S."/>
            <person name="Zhou Z."/>
            <person name="Hsiao Y.Y."/>
            <person name="Wu W.L."/>
            <person name="Chen Y.Y."/>
            <person name="Lin Y.F."/>
            <person name="Hsu J.L."/>
            <person name="Li C.Y."/>
            <person name="Wang Z.W."/>
            <person name="Zhao X."/>
            <person name="Zhong W.Y."/>
            <person name="Ma X.K."/>
            <person name="Ma L."/>
            <person name="Huang J."/>
            <person name="Chen G.Z."/>
            <person name="Huang M.Z."/>
            <person name="Huang L."/>
            <person name="Peng D.H."/>
            <person name="Luo Y.B."/>
            <person name="Zou S.Q."/>
            <person name="Chen S.P."/>
            <person name="Lan S."/>
            <person name="Tsai W.C."/>
            <person name="Van de Peer Y."/>
            <person name="Liu Z.J."/>
        </authorList>
    </citation>
    <scope>NUCLEOTIDE SEQUENCE [LARGE SCALE GENOMIC DNA]</scope>
    <source>
        <strain evidence="1">Lor288</strain>
    </source>
</reference>
<dbReference type="EMBL" id="JBBWWR010000011">
    <property type="protein sequence ID" value="KAK8960042.1"/>
    <property type="molecule type" value="Genomic_DNA"/>
</dbReference>